<dbReference type="InterPro" id="IPR034660">
    <property type="entry name" value="DinB/YfiT-like"/>
</dbReference>
<dbReference type="InterPro" id="IPR017520">
    <property type="entry name" value="CHP03086"/>
</dbReference>
<evidence type="ECO:0000313" key="3">
    <source>
        <dbReference type="Proteomes" id="UP000613974"/>
    </source>
</evidence>
<dbReference type="Pfam" id="PF11716">
    <property type="entry name" value="MDMPI_N"/>
    <property type="match status" value="1"/>
</dbReference>
<dbReference type="NCBIfam" id="TIGR03083">
    <property type="entry name" value="maleylpyruvate isomerase family mycothiol-dependent enzyme"/>
    <property type="match status" value="1"/>
</dbReference>
<keyword evidence="3" id="KW-1185">Reference proteome</keyword>
<evidence type="ECO:0000259" key="1">
    <source>
        <dbReference type="Pfam" id="PF11716"/>
    </source>
</evidence>
<dbReference type="RefSeq" id="WP_189732885.1">
    <property type="nucleotide sequence ID" value="NZ_BMRL01000001.1"/>
</dbReference>
<evidence type="ECO:0000313" key="2">
    <source>
        <dbReference type="EMBL" id="GHI74071.1"/>
    </source>
</evidence>
<dbReference type="EMBL" id="BNEC01000005">
    <property type="protein sequence ID" value="GHI74071.1"/>
    <property type="molecule type" value="Genomic_DNA"/>
</dbReference>
<proteinExistence type="predicted"/>
<dbReference type="SUPFAM" id="SSF109854">
    <property type="entry name" value="DinB/YfiT-like putative metalloenzymes"/>
    <property type="match status" value="1"/>
</dbReference>
<organism evidence="2 3">
    <name type="scientific">Streptomyces nojiriensis</name>
    <dbReference type="NCBI Taxonomy" id="66374"/>
    <lineage>
        <taxon>Bacteria</taxon>
        <taxon>Bacillati</taxon>
        <taxon>Actinomycetota</taxon>
        <taxon>Actinomycetes</taxon>
        <taxon>Kitasatosporales</taxon>
        <taxon>Streptomycetaceae</taxon>
        <taxon>Streptomyces</taxon>
    </lineage>
</organism>
<name>A0ABQ3T113_9ACTN</name>
<protein>
    <recommendedName>
        <fullName evidence="1">Mycothiol-dependent maleylpyruvate isomerase metal-binding domain-containing protein</fullName>
    </recommendedName>
</protein>
<dbReference type="InterPro" id="IPR017517">
    <property type="entry name" value="Maleyloyr_isom"/>
</dbReference>
<dbReference type="Gene3D" id="1.20.120.450">
    <property type="entry name" value="dinb family like domain"/>
    <property type="match status" value="1"/>
</dbReference>
<dbReference type="NCBIfam" id="TIGR03086">
    <property type="entry name" value="TIGR03086 family metal-binding protein"/>
    <property type="match status" value="1"/>
</dbReference>
<accession>A0ABQ3T113</accession>
<dbReference type="Proteomes" id="UP000613974">
    <property type="component" value="Unassembled WGS sequence"/>
</dbReference>
<gene>
    <name evidence="2" type="ORF">Snoj_79890</name>
</gene>
<dbReference type="GeneID" id="95592287"/>
<dbReference type="InterPro" id="IPR024344">
    <property type="entry name" value="MDMPI_metal-binding"/>
</dbReference>
<sequence length="199" mass="19795">MTTTEWELLDRAHATLREAVAGVPADGWDLPTPCAQWNVTRVLQHAAGDQLAYAARLTGGPGPAEDPFAPSGTLAGTPAGLLDPALAAAAEAFAGVAPDDAEVAVPLPPFSVPAATAVGAAALDAAVHAWDIAVATGRPPGLTDELAAALRPAADVLAEPLRGFAYGPALTLAPGADDGAAARLLAFLGRHPGWAAPAA</sequence>
<comment type="caution">
    <text evidence="2">The sequence shown here is derived from an EMBL/GenBank/DDBJ whole genome shotgun (WGS) entry which is preliminary data.</text>
</comment>
<reference evidence="3" key="1">
    <citation type="submission" date="2023-07" db="EMBL/GenBank/DDBJ databases">
        <title>Whole genome shotgun sequence of Streptomyces nojiriensis NBRC 13794.</title>
        <authorList>
            <person name="Komaki H."/>
            <person name="Tamura T."/>
        </authorList>
    </citation>
    <scope>NUCLEOTIDE SEQUENCE [LARGE SCALE GENOMIC DNA]</scope>
    <source>
        <strain evidence="3">NBRC 13794</strain>
    </source>
</reference>
<feature type="domain" description="Mycothiol-dependent maleylpyruvate isomerase metal-binding" evidence="1">
    <location>
        <begin position="9"/>
        <end position="133"/>
    </location>
</feature>